<organism evidence="3 4">
    <name type="scientific">Mycobacterium novum</name>
    <dbReference type="NCBI Taxonomy" id="2492438"/>
    <lineage>
        <taxon>Bacteria</taxon>
        <taxon>Bacillati</taxon>
        <taxon>Actinomycetota</taxon>
        <taxon>Actinomycetes</taxon>
        <taxon>Mycobacteriales</taxon>
        <taxon>Mycobacteriaceae</taxon>
        <taxon>Mycobacterium</taxon>
    </lineage>
</organism>
<dbReference type="InterPro" id="IPR019710">
    <property type="entry name" value="DUF4226"/>
</dbReference>
<dbReference type="Pfam" id="PF22322">
    <property type="entry name" value="DUF6973"/>
    <property type="match status" value="1"/>
</dbReference>
<reference evidence="3 4" key="1">
    <citation type="journal article" date="2019" name="Emerg. Microbes Infect.">
        <title>Comprehensive subspecies identification of 175 nontuberculous mycobacteria species based on 7547 genomic profiles.</title>
        <authorList>
            <person name="Matsumoto Y."/>
            <person name="Kinjo T."/>
            <person name="Motooka D."/>
            <person name="Nabeya D."/>
            <person name="Jung N."/>
            <person name="Uechi K."/>
            <person name="Horii T."/>
            <person name="Iida T."/>
            <person name="Fujita J."/>
            <person name="Nakamura S."/>
        </authorList>
    </citation>
    <scope>NUCLEOTIDE SEQUENCE [LARGE SCALE GENOMIC DNA]</scope>
    <source>
        <strain evidence="3 4">JCM 6391</strain>
    </source>
</reference>
<feature type="domain" description="DUF6973" evidence="2">
    <location>
        <begin position="184"/>
        <end position="294"/>
    </location>
</feature>
<feature type="compositionally biased region" description="Gly residues" evidence="1">
    <location>
        <begin position="335"/>
        <end position="356"/>
    </location>
</feature>
<dbReference type="KEGG" id="mnm:MNVM_17670"/>
<dbReference type="InterPro" id="IPR054246">
    <property type="entry name" value="DUF6973"/>
</dbReference>
<evidence type="ECO:0000259" key="2">
    <source>
        <dbReference type="Pfam" id="PF22322"/>
    </source>
</evidence>
<dbReference type="EMBL" id="AP022562">
    <property type="protein sequence ID" value="BBX12686.1"/>
    <property type="molecule type" value="Genomic_DNA"/>
</dbReference>
<protein>
    <recommendedName>
        <fullName evidence="2">DUF6973 domain-containing protein</fullName>
    </recommendedName>
</protein>
<dbReference type="AlphaFoldDB" id="A0A7I7JL95"/>
<dbReference type="Pfam" id="PF10774">
    <property type="entry name" value="DUF4226"/>
    <property type="match status" value="1"/>
</dbReference>
<gene>
    <name evidence="3" type="ORF">MNVM_17670</name>
</gene>
<feature type="region of interest" description="Disordered" evidence="1">
    <location>
        <begin position="318"/>
        <end position="356"/>
    </location>
</feature>
<feature type="compositionally biased region" description="Low complexity" evidence="1">
    <location>
        <begin position="324"/>
        <end position="334"/>
    </location>
</feature>
<sequence>MPEVMGVFANAARAREAELTRRLATSVELDRSFQEILRGVHQFNAQSRQRLDALEAEIRQAAAAWPALNTPAGARQFQAYLTGKTREIHKVVADAAADSQQRAAQVQALTGRYPLRGDRPIQSVDFPQQGPPPVDPLEQILKTYQVSEDPDGELDWEPPWPLSLATDPVHVTAGEARMLEDLSPFALRDLNQIKEAAATEAKVRFPPQNGPNDTADNHTDAFRHAYWNALMTQRFGENWTRDFATAHERLPNNHATAEAMDLYNNELGREIATANPRATPAQLADLVQQAVDSGDTVVVAPGGEKLAWSNSIAWGEAGTTTNATLPGQTPTPTGAGPGGVYDPGQPGGYGTSAGGY</sequence>
<dbReference type="Proteomes" id="UP000466997">
    <property type="component" value="Chromosome"/>
</dbReference>
<dbReference type="RefSeq" id="WP_232062592.1">
    <property type="nucleotide sequence ID" value="NZ_AP022562.1"/>
</dbReference>
<name>A0A7I7JL95_9MYCO</name>
<keyword evidence="4" id="KW-1185">Reference proteome</keyword>
<accession>A0A7I7JL95</accession>
<proteinExistence type="predicted"/>
<evidence type="ECO:0000313" key="3">
    <source>
        <dbReference type="EMBL" id="BBX12686.1"/>
    </source>
</evidence>
<evidence type="ECO:0000313" key="4">
    <source>
        <dbReference type="Proteomes" id="UP000466997"/>
    </source>
</evidence>
<evidence type="ECO:0000256" key="1">
    <source>
        <dbReference type="SAM" id="MobiDB-lite"/>
    </source>
</evidence>